<dbReference type="CDD" id="cd00402">
    <property type="entry name" value="Riboflavin_synthase_like"/>
    <property type="match status" value="1"/>
</dbReference>
<protein>
    <recommendedName>
        <fullName evidence="5">Riboflavin synthase</fullName>
        <ecNumber evidence="4">2.5.1.9</ecNumber>
    </recommendedName>
</protein>
<evidence type="ECO:0000256" key="3">
    <source>
        <dbReference type="ARBA" id="ARBA00004887"/>
    </source>
</evidence>
<keyword evidence="7" id="KW-0808">Transferase</keyword>
<proteinExistence type="predicted"/>
<dbReference type="InterPro" id="IPR001783">
    <property type="entry name" value="Lumazine-bd"/>
</dbReference>
<dbReference type="InterPro" id="IPR017938">
    <property type="entry name" value="Riboflavin_synthase-like_b-brl"/>
</dbReference>
<dbReference type="Gene3D" id="2.40.30.20">
    <property type="match status" value="2"/>
</dbReference>
<dbReference type="PROSITE" id="PS51177">
    <property type="entry name" value="LUMAZINE_BIND"/>
    <property type="match status" value="2"/>
</dbReference>
<evidence type="ECO:0000256" key="2">
    <source>
        <dbReference type="ARBA" id="ARBA00002803"/>
    </source>
</evidence>
<dbReference type="EMBL" id="MK500278">
    <property type="protein sequence ID" value="QBK84531.1"/>
    <property type="molecule type" value="Genomic_DNA"/>
</dbReference>
<evidence type="ECO:0000256" key="5">
    <source>
        <dbReference type="ARBA" id="ARBA00013950"/>
    </source>
</evidence>
<evidence type="ECO:0000256" key="6">
    <source>
        <dbReference type="ARBA" id="ARBA00022619"/>
    </source>
</evidence>
<comment type="pathway">
    <text evidence="3">Cofactor biosynthesis; riboflavin biosynthesis; riboflavin from 2-hydroxy-3-oxobutyl phosphate and 5-amino-6-(D-ribitylamino)uracil: step 2/2.</text>
</comment>
<keyword evidence="6" id="KW-0686">Riboflavin biosynthesis</keyword>
<evidence type="ECO:0000256" key="1">
    <source>
        <dbReference type="ARBA" id="ARBA00000968"/>
    </source>
</evidence>
<dbReference type="GO" id="GO:0004746">
    <property type="term" value="F:riboflavin synthase activity"/>
    <property type="evidence" value="ECO:0007669"/>
    <property type="project" value="UniProtKB-EC"/>
</dbReference>
<dbReference type="SUPFAM" id="SSF63380">
    <property type="entry name" value="Riboflavin synthase domain-like"/>
    <property type="match status" value="2"/>
</dbReference>
<organism evidence="10">
    <name type="scientific">Pithovirus LCDPAC01</name>
    <dbReference type="NCBI Taxonomy" id="2506600"/>
    <lineage>
        <taxon>Viruses</taxon>
        <taxon>Pithoviruses</taxon>
    </lineage>
</organism>
<dbReference type="PANTHER" id="PTHR21098">
    <property type="entry name" value="RIBOFLAVIN SYNTHASE ALPHA CHAIN"/>
    <property type="match status" value="1"/>
</dbReference>
<evidence type="ECO:0000256" key="4">
    <source>
        <dbReference type="ARBA" id="ARBA00012827"/>
    </source>
</evidence>
<dbReference type="Pfam" id="PF00677">
    <property type="entry name" value="Lum_binding"/>
    <property type="match status" value="2"/>
</dbReference>
<feature type="domain" description="Lumazine-binding" evidence="9">
    <location>
        <begin position="113"/>
        <end position="211"/>
    </location>
</feature>
<evidence type="ECO:0000256" key="7">
    <source>
        <dbReference type="ARBA" id="ARBA00022679"/>
    </source>
</evidence>
<keyword evidence="8" id="KW-0677">Repeat</keyword>
<feature type="domain" description="Lumazine-binding" evidence="9">
    <location>
        <begin position="1"/>
        <end position="112"/>
    </location>
</feature>
<comment type="catalytic activity">
    <reaction evidence="1">
        <text>2 6,7-dimethyl-8-(1-D-ribityl)lumazine + H(+) = 5-amino-6-(D-ribitylamino)uracil + riboflavin</text>
        <dbReference type="Rhea" id="RHEA:20772"/>
        <dbReference type="ChEBI" id="CHEBI:15378"/>
        <dbReference type="ChEBI" id="CHEBI:15934"/>
        <dbReference type="ChEBI" id="CHEBI:57986"/>
        <dbReference type="ChEBI" id="CHEBI:58201"/>
        <dbReference type="EC" id="2.5.1.9"/>
    </reaction>
</comment>
<evidence type="ECO:0000259" key="9">
    <source>
        <dbReference type="PROSITE" id="PS51177"/>
    </source>
</evidence>
<comment type="function">
    <text evidence="2">Catalyzes the dismutation of two molecules of 6,7-dimethyl-8-ribityllumazine, resulting in the formation of riboflavin and 5-amino-6-(D-ribitylamino)uracil.</text>
</comment>
<dbReference type="PIRSF" id="PIRSF000498">
    <property type="entry name" value="Riboflavin_syn_A"/>
    <property type="match status" value="1"/>
</dbReference>
<evidence type="ECO:0000256" key="8">
    <source>
        <dbReference type="ARBA" id="ARBA00022737"/>
    </source>
</evidence>
<evidence type="ECO:0000313" key="10">
    <source>
        <dbReference type="EMBL" id="QBK84531.1"/>
    </source>
</evidence>
<dbReference type="InterPro" id="IPR026017">
    <property type="entry name" value="Lumazine-bd_dom"/>
</dbReference>
<dbReference type="InterPro" id="IPR023366">
    <property type="entry name" value="ATP_synth_asu-like_sf"/>
</dbReference>
<dbReference type="EC" id="2.5.1.9" evidence="4"/>
<accession>A0A481YQ32</accession>
<sequence length="215" mass="23719">MFTGIVTALGQIISLNDIKKVVASRAYVVTEVVVRVFYSMRGGKNLKWFAGDKLGASICVNGVCLTVIEVRKNGLDCSFHVMNETKKICKFFKGQYVNLEKAVGVGTDLSGDIMLGHIAHTSKITLIRSDGSALILRILVKNEFMNKLTYKGTVFIDGMSLTVSALNKKEKYLEVSLLPHTIENTTSTYVEVGQQVNLDFRCSTTESNNLPGKRK</sequence>
<gene>
    <name evidence="10" type="ORF">LCDPAC01_00120</name>
</gene>
<dbReference type="PANTHER" id="PTHR21098:SF12">
    <property type="entry name" value="RIBOFLAVIN SYNTHASE"/>
    <property type="match status" value="1"/>
</dbReference>
<dbReference type="GO" id="GO:0009231">
    <property type="term" value="P:riboflavin biosynthetic process"/>
    <property type="evidence" value="ECO:0007669"/>
    <property type="project" value="UniProtKB-KW"/>
</dbReference>
<name>A0A481YQ32_9VIRU</name>
<reference evidence="10" key="1">
    <citation type="journal article" date="2019" name="MBio">
        <title>Virus Genomes from Deep Sea Sediments Expand the Ocean Megavirome and Support Independent Origins of Viral Gigantism.</title>
        <authorList>
            <person name="Backstrom D."/>
            <person name="Yutin N."/>
            <person name="Jorgensen S.L."/>
            <person name="Dharamshi J."/>
            <person name="Homa F."/>
            <person name="Zaremba-Niedwiedzka K."/>
            <person name="Spang A."/>
            <person name="Wolf Y.I."/>
            <person name="Koonin E.V."/>
            <person name="Ettema T.J."/>
        </authorList>
    </citation>
    <scope>NUCLEOTIDE SEQUENCE</scope>
</reference>